<keyword evidence="4" id="KW-1185">Reference proteome</keyword>
<dbReference type="SUPFAM" id="SSF52540">
    <property type="entry name" value="P-loop containing nucleoside triphosphate hydrolases"/>
    <property type="match status" value="1"/>
</dbReference>
<organism evidence="3">
    <name type="scientific">Darwinula stevensoni</name>
    <dbReference type="NCBI Taxonomy" id="69355"/>
    <lineage>
        <taxon>Eukaryota</taxon>
        <taxon>Metazoa</taxon>
        <taxon>Ecdysozoa</taxon>
        <taxon>Arthropoda</taxon>
        <taxon>Crustacea</taxon>
        <taxon>Oligostraca</taxon>
        <taxon>Ostracoda</taxon>
        <taxon>Podocopa</taxon>
        <taxon>Podocopida</taxon>
        <taxon>Darwinulocopina</taxon>
        <taxon>Darwinuloidea</taxon>
        <taxon>Darwinulidae</taxon>
        <taxon>Darwinula</taxon>
    </lineage>
</organism>
<dbReference type="EMBL" id="CAJPEV010001061">
    <property type="protein sequence ID" value="CAG0890464.1"/>
    <property type="molecule type" value="Genomic_DNA"/>
</dbReference>
<proteinExistence type="predicted"/>
<dbReference type="OrthoDB" id="8177873at2759"/>
<keyword evidence="1" id="KW-0175">Coiled coil</keyword>
<sequence>MDDIKVLGGRGENIQEDLDLCNFLKKQEKERHVLLDEVPITLGFRGHLDEATLSDYWGGIISNLKKNIKSLTLAFRPHDSTYARDIDLRGMQIPNVRVEVLSAVRGKTRNATNLVMALESYPCRKFFCDQPSLKDMDFGQPKNDFQPKSCIIPACHDIHDICRFQATCEVVRSSHAIFPFVRDHLAKPEKPIYIVVDSIERRNRFVNILSSIYDTSVIFIDKDGTFRKTSSLKISPVVVVTAEQFLGYHGDNTIVILDLPSCKWCNYTRMVSSCEENIIIVGEKESLQKYYNIGIKLQENTAKNEEGLMQEIKKAEDMQKVEMAHLEEKACFHSILNQNMSGNFMVVLVSDKTLMAALKEITPDDARKVLTFYHPGKYRGCTANIIVTVNVEDIWLLESVSRAKTHIFIIDTLPSHQQFWNAMEEEGHLEVQVTTTDDNVMEKETLFRLAGEKEFLQCVPSLTVADYAFTDTLLKGVKQQQKTRFIKNFGVTEEDLPSGDHDVFGTGISGSSIIGLFFQVKGTISGVNPKGILDNMAIATKQLEKDLNIFRTMCGEFLNPIVKLAGFVAFPMLSRSDIQKRIKCINCRTRILVFEDLAKPRSFRRFLARQGIVLEKYYRHDPESHIMKTFKNIFDLYVCAASAVDLPRNLHQLFNKNEEQMEKMLVLLTPQQRKLVMTKSKFIFLSGGSGTGKTFVLKKRALELAAEGEVLVINIAGGLLTEEFRHDFEGKKGIVVIDGRTEGLEDFKKFKEFLIEKGKGKHVLINEATITLGFQGPLTPEALSSHWEWIAESQNHFKSIILAFRPNDQSYSRDFPLQELKPGGIQIEVLNRVKRNSRYISQLFLAISDYSRRIFISREKTLRMNIKEPEEPSLPILYPIPSCISLHPNGCRDETTCQTVRTCHIIKCILEECSLSQNKLPPLIVIDEERKASFVHFLTALYHLVPALLVEDELESEKNNEKIQPKRKVEFHCPSATNVSPDLVVVTESEIAGCHLNNVTVIVDLPHSNWGNYIRLIGTSGENKILLIEEEELTTGKFSRIVKEISGWNIKTPSDRRKDLAQYLEQAWNSDYKTTALIEEGGFHPVPFPQMEINYDERKKEDGELIHNILSHCLTGIFGFPSSGKSRTLDGVINRLVELGEQVFLLHCGSVLSQELSRQKWGHEANVDIADANVNEITSLQDVIDYVEIEEEGRENKKKDFQKGGAEEIKAENKTERKRVNNGRSYQFLVVDDCPVWKRMEYEIGDAVENLKEKKMKLIISFKPQSKNAKRISVQSIMDVMNDNSECSALMLTSAYSGIHKKLLAHIQQNEASSGLTLQAKSLQTSSMPAAIVWGSKIVYLNHKCSGRHWGYLCNEEERCESIEPVLPSLLLFALSRAGGCDITEMEPNATEGDVIYVLFSDDDLLASLQSQVYKRLGENLRTKFLHCRDFWGCEASSVISVNVDDSFLLEVLSRGRIQLILVDTTPNHKDLWTAMTDEGRTDDCPVIFPEWPKDNVMDLQTLLRMEGRVHFLQLAERLSYSGAQHSLPLAVQRSKRLYAHLLAVHH</sequence>
<gene>
    <name evidence="3" type="ORF">DSTB1V02_LOCUS6038</name>
</gene>
<accession>A0A7R8X8T5</accession>
<evidence type="ECO:0000313" key="4">
    <source>
        <dbReference type="Proteomes" id="UP000677054"/>
    </source>
</evidence>
<dbReference type="CDD" id="cd01983">
    <property type="entry name" value="SIMIBI"/>
    <property type="match status" value="1"/>
</dbReference>
<feature type="coiled-coil region" evidence="1">
    <location>
        <begin position="295"/>
        <end position="329"/>
    </location>
</feature>
<name>A0A7R8X8T5_9CRUS</name>
<evidence type="ECO:0000256" key="1">
    <source>
        <dbReference type="SAM" id="Coils"/>
    </source>
</evidence>
<dbReference type="EMBL" id="LR900578">
    <property type="protein sequence ID" value="CAD7246181.1"/>
    <property type="molecule type" value="Genomic_DNA"/>
</dbReference>
<evidence type="ECO:0000256" key="2">
    <source>
        <dbReference type="SAM" id="MobiDB-lite"/>
    </source>
</evidence>
<protein>
    <submittedName>
        <fullName evidence="3">Uncharacterized protein</fullName>
    </submittedName>
</protein>
<reference evidence="3" key="1">
    <citation type="submission" date="2020-11" db="EMBL/GenBank/DDBJ databases">
        <authorList>
            <person name="Tran Van P."/>
        </authorList>
    </citation>
    <scope>NUCLEOTIDE SEQUENCE</scope>
</reference>
<dbReference type="Gene3D" id="3.40.50.300">
    <property type="entry name" value="P-loop containing nucleotide triphosphate hydrolases"/>
    <property type="match status" value="1"/>
</dbReference>
<evidence type="ECO:0000313" key="3">
    <source>
        <dbReference type="EMBL" id="CAD7246181.1"/>
    </source>
</evidence>
<feature type="region of interest" description="Disordered" evidence="2">
    <location>
        <begin position="1197"/>
        <end position="1216"/>
    </location>
</feature>
<dbReference type="InterPro" id="IPR027417">
    <property type="entry name" value="P-loop_NTPase"/>
</dbReference>
<dbReference type="Proteomes" id="UP000677054">
    <property type="component" value="Unassembled WGS sequence"/>
</dbReference>